<dbReference type="InterPro" id="IPR036457">
    <property type="entry name" value="PPM-type-like_dom_sf"/>
</dbReference>
<keyword evidence="3" id="KW-1185">Reference proteome</keyword>
<protein>
    <submittedName>
        <fullName evidence="2">Uncharacterized protein</fullName>
    </submittedName>
</protein>
<dbReference type="SUPFAM" id="SSF81606">
    <property type="entry name" value="PP2C-like"/>
    <property type="match status" value="1"/>
</dbReference>
<dbReference type="OrthoDB" id="10351410at2759"/>
<dbReference type="Proteomes" id="UP001061958">
    <property type="component" value="Unassembled WGS sequence"/>
</dbReference>
<feature type="compositionally biased region" description="Basic and acidic residues" evidence="1">
    <location>
        <begin position="216"/>
        <end position="230"/>
    </location>
</feature>
<organism evidence="2 3">
    <name type="scientific">Galdieria partita</name>
    <dbReference type="NCBI Taxonomy" id="83374"/>
    <lineage>
        <taxon>Eukaryota</taxon>
        <taxon>Rhodophyta</taxon>
        <taxon>Bangiophyceae</taxon>
        <taxon>Galdieriales</taxon>
        <taxon>Galdieriaceae</taxon>
        <taxon>Galdieria</taxon>
    </lineage>
</organism>
<feature type="region of interest" description="Disordered" evidence="1">
    <location>
        <begin position="216"/>
        <end position="263"/>
    </location>
</feature>
<name>A0A9C7Q2Y9_9RHOD</name>
<sequence>MCRCIQEQNIHARKQTTPSLVPTPMNNKGVILAFQDNQLYVAYWNVITIIIVHSGQNAILLPSNDYFKHSCVSEKTQNIQVTRIELQPQVEYVLVASDSLCQCLTLEGIMRMVERLLRRNVSVQSIAETLVKAACSLGYRGELALHLILLRKPEWNLDIPVHGGNIYNTVRGYLPHCSQDYFSSGIKNSFEGYKGFERNQVSSVCESRNIISSREKLSVNGPRERRKESESSTVSPTSYYSASTEEQKKNLQNEDRKDSSALCHSKDDVDDSLLQLIKENSHFVS</sequence>
<accession>A0A9C7Q2Y9</accession>
<feature type="compositionally biased region" description="Basic and acidic residues" evidence="1">
    <location>
        <begin position="245"/>
        <end position="263"/>
    </location>
</feature>
<dbReference type="Gene3D" id="3.60.40.10">
    <property type="entry name" value="PPM-type phosphatase domain"/>
    <property type="match status" value="1"/>
</dbReference>
<proteinExistence type="predicted"/>
<dbReference type="AlphaFoldDB" id="A0A9C7Q2Y9"/>
<comment type="caution">
    <text evidence="2">The sequence shown here is derived from an EMBL/GenBank/DDBJ whole genome shotgun (WGS) entry which is preliminary data.</text>
</comment>
<feature type="compositionally biased region" description="Polar residues" evidence="1">
    <location>
        <begin position="231"/>
        <end position="244"/>
    </location>
</feature>
<evidence type="ECO:0000256" key="1">
    <source>
        <dbReference type="SAM" id="MobiDB-lite"/>
    </source>
</evidence>
<evidence type="ECO:0000313" key="2">
    <source>
        <dbReference type="EMBL" id="GJQ14612.1"/>
    </source>
</evidence>
<dbReference type="EMBL" id="BQMJ01000057">
    <property type="protein sequence ID" value="GJQ14612.1"/>
    <property type="molecule type" value="Genomic_DNA"/>
</dbReference>
<reference evidence="2" key="1">
    <citation type="journal article" date="2022" name="Proc. Natl. Acad. Sci. U.S.A.">
        <title>Life cycle and functional genomics of the unicellular red alga Galdieria for elucidating algal and plant evolution and industrial use.</title>
        <authorList>
            <person name="Hirooka S."/>
            <person name="Itabashi T."/>
            <person name="Ichinose T.M."/>
            <person name="Onuma R."/>
            <person name="Fujiwara T."/>
            <person name="Yamashita S."/>
            <person name="Jong L.W."/>
            <person name="Tomita R."/>
            <person name="Iwane A.H."/>
            <person name="Miyagishima S.Y."/>
        </authorList>
    </citation>
    <scope>NUCLEOTIDE SEQUENCE</scope>
    <source>
        <strain evidence="2">NBRC 102759</strain>
    </source>
</reference>
<reference evidence="2" key="2">
    <citation type="submission" date="2022-01" db="EMBL/GenBank/DDBJ databases">
        <authorList>
            <person name="Hirooka S."/>
            <person name="Miyagishima S.Y."/>
        </authorList>
    </citation>
    <scope>NUCLEOTIDE SEQUENCE</scope>
    <source>
        <strain evidence="2">NBRC 102759</strain>
    </source>
</reference>
<evidence type="ECO:0000313" key="3">
    <source>
        <dbReference type="Proteomes" id="UP001061958"/>
    </source>
</evidence>
<gene>
    <name evidence="2" type="ORF">GpartN1_g6403.t1</name>
</gene>